<dbReference type="AlphaFoldDB" id="A0A0G4J328"/>
<reference evidence="2 4" key="2">
    <citation type="submission" date="2018-03" db="EMBL/GenBank/DDBJ databases">
        <authorList>
            <person name="Fogelqvist J."/>
        </authorList>
    </citation>
    <scope>NUCLEOTIDE SEQUENCE [LARGE SCALE GENOMIC DNA]</scope>
</reference>
<dbReference type="EMBL" id="OVEO01000010">
    <property type="protein sequence ID" value="SPQ98838.1"/>
    <property type="molecule type" value="Genomic_DNA"/>
</dbReference>
<evidence type="ECO:0000313" key="2">
    <source>
        <dbReference type="EMBL" id="SPQ98838.1"/>
    </source>
</evidence>
<gene>
    <name evidence="1" type="ORF">PBRA_002245</name>
    <name evidence="2" type="ORF">PLBR_LOCUS6053</name>
</gene>
<dbReference type="Gene3D" id="1.25.40.10">
    <property type="entry name" value="Tetratricopeptide repeat domain"/>
    <property type="match status" value="1"/>
</dbReference>
<dbReference type="SUPFAM" id="SSF54277">
    <property type="entry name" value="CAD &amp; PB1 domains"/>
    <property type="match status" value="1"/>
</dbReference>
<protein>
    <submittedName>
        <fullName evidence="1">Uncharacterized protein</fullName>
    </submittedName>
</protein>
<sequence>MVSAPYLLGPCAPEMMADLGRLRQLARQRLRVAKASDVQVGFVDDESDVVAIGSQEELDNAILECGHDLKICVLDPLPALHARTSYSLAFIVLPAVATVVAFLVFQFNGVSQPDAISDPCESARLQQIVVSARVMNDTDQAQRVLERAVEEFPSCTLPLYWAGRLYLDCGEFQLAAGVFDRLLYSDPMHLGARLYRGHALQRLNRPLEALLEFAIASKLHSSSEASLRIARMLSEQDADELVSEAATLAVTQDPESEDAGLFKGIHAFSRGDFESAYAQFAVLALRERDSVTYRIWKRRALDEMFRSRI</sequence>
<dbReference type="Proteomes" id="UP000290189">
    <property type="component" value="Unassembled WGS sequence"/>
</dbReference>
<evidence type="ECO:0000313" key="1">
    <source>
        <dbReference type="EMBL" id="CEP01980.1"/>
    </source>
</evidence>
<dbReference type="InterPro" id="IPR011990">
    <property type="entry name" value="TPR-like_helical_dom_sf"/>
</dbReference>
<dbReference type="OrthoDB" id="10653416at2759"/>
<dbReference type="EMBL" id="CDSF01000122">
    <property type="protein sequence ID" value="CEP01980.1"/>
    <property type="molecule type" value="Genomic_DNA"/>
</dbReference>
<keyword evidence="2" id="KW-0496">Mitochondrion</keyword>
<name>A0A0G4J328_PLABS</name>
<evidence type="ECO:0000313" key="3">
    <source>
        <dbReference type="Proteomes" id="UP000039324"/>
    </source>
</evidence>
<organism evidence="1 3">
    <name type="scientific">Plasmodiophora brassicae</name>
    <name type="common">Clubroot disease agent</name>
    <dbReference type="NCBI Taxonomy" id="37360"/>
    <lineage>
        <taxon>Eukaryota</taxon>
        <taxon>Sar</taxon>
        <taxon>Rhizaria</taxon>
        <taxon>Endomyxa</taxon>
        <taxon>Phytomyxea</taxon>
        <taxon>Plasmodiophorida</taxon>
        <taxon>Plasmodiophoridae</taxon>
        <taxon>Plasmodiophora</taxon>
    </lineage>
</organism>
<evidence type="ECO:0000313" key="4">
    <source>
        <dbReference type="Proteomes" id="UP000290189"/>
    </source>
</evidence>
<keyword evidence="3" id="KW-1185">Reference proteome</keyword>
<dbReference type="Pfam" id="PF13432">
    <property type="entry name" value="TPR_16"/>
    <property type="match status" value="1"/>
</dbReference>
<proteinExistence type="predicted"/>
<dbReference type="Proteomes" id="UP000039324">
    <property type="component" value="Unassembled WGS sequence"/>
</dbReference>
<geneLocation type="mitochondrion" evidence="2"/>
<dbReference type="SUPFAM" id="SSF48452">
    <property type="entry name" value="TPR-like"/>
    <property type="match status" value="1"/>
</dbReference>
<reference evidence="1 3" key="1">
    <citation type="submission" date="2015-02" db="EMBL/GenBank/DDBJ databases">
        <authorList>
            <person name="Chooi Y.-H."/>
        </authorList>
    </citation>
    <scope>NUCLEOTIDE SEQUENCE [LARGE SCALE GENOMIC DNA]</scope>
    <source>
        <strain evidence="1">E3</strain>
    </source>
</reference>
<accession>A0A0G4J328</accession>